<evidence type="ECO:0000313" key="1">
    <source>
        <dbReference type="EMBL" id="RZC66515.1"/>
    </source>
</evidence>
<organism evidence="1 2">
    <name type="scientific">Papaver somniferum</name>
    <name type="common">Opium poppy</name>
    <dbReference type="NCBI Taxonomy" id="3469"/>
    <lineage>
        <taxon>Eukaryota</taxon>
        <taxon>Viridiplantae</taxon>
        <taxon>Streptophyta</taxon>
        <taxon>Embryophyta</taxon>
        <taxon>Tracheophyta</taxon>
        <taxon>Spermatophyta</taxon>
        <taxon>Magnoliopsida</taxon>
        <taxon>Ranunculales</taxon>
        <taxon>Papaveraceae</taxon>
        <taxon>Papaveroideae</taxon>
        <taxon>Papaver</taxon>
    </lineage>
</organism>
<dbReference type="AlphaFoldDB" id="A0A4Y7K3G7"/>
<sequence length="89" mass="10120">MRQTRLRVASFEKFGRLENTKEHLLQQQQEKGDVDDSGVMIRWWANTQMASSGLINSVLVENFSFYASKVSLLHVDEDSGCRVGEIGDE</sequence>
<name>A0A4Y7K3G7_PAPSO</name>
<proteinExistence type="predicted"/>
<accession>A0A4Y7K3G7</accession>
<reference evidence="1 2" key="1">
    <citation type="journal article" date="2018" name="Science">
        <title>The opium poppy genome and morphinan production.</title>
        <authorList>
            <person name="Guo L."/>
            <person name="Winzer T."/>
            <person name="Yang X."/>
            <person name="Li Y."/>
            <person name="Ning Z."/>
            <person name="He Z."/>
            <person name="Teodor R."/>
            <person name="Lu Y."/>
            <person name="Bowser T.A."/>
            <person name="Graham I.A."/>
            <person name="Ye K."/>
        </authorList>
    </citation>
    <scope>NUCLEOTIDE SEQUENCE [LARGE SCALE GENOMIC DNA]</scope>
    <source>
        <strain evidence="2">cv. HN1</strain>
        <tissue evidence="1">Leaves</tissue>
    </source>
</reference>
<evidence type="ECO:0000313" key="2">
    <source>
        <dbReference type="Proteomes" id="UP000316621"/>
    </source>
</evidence>
<dbReference type="Proteomes" id="UP000316621">
    <property type="component" value="Chromosome 6"/>
</dbReference>
<dbReference type="EMBL" id="CM010720">
    <property type="protein sequence ID" value="RZC66515.1"/>
    <property type="molecule type" value="Genomic_DNA"/>
</dbReference>
<gene>
    <name evidence="1" type="ORF">C5167_010205</name>
</gene>
<dbReference type="Gramene" id="RZC66515">
    <property type="protein sequence ID" value="RZC66515"/>
    <property type="gene ID" value="C5167_010205"/>
</dbReference>
<keyword evidence="2" id="KW-1185">Reference proteome</keyword>
<protein>
    <submittedName>
        <fullName evidence="1">Uncharacterized protein</fullName>
    </submittedName>
</protein>